<evidence type="ECO:0000256" key="10">
    <source>
        <dbReference type="ARBA" id="ARBA00022679"/>
    </source>
</evidence>
<evidence type="ECO:0000256" key="12">
    <source>
        <dbReference type="ARBA" id="ARBA00022840"/>
    </source>
</evidence>
<protein>
    <recommendedName>
        <fullName evidence="6 15">ATP phosphoribosyltransferase</fullName>
        <shortName evidence="15">ATP-PRT</shortName>
        <shortName evidence="15">ATP-PRTase</shortName>
        <ecNumber evidence="5 15">2.4.2.17</ecNumber>
    </recommendedName>
</protein>
<dbReference type="Gene3D" id="3.40.190.10">
    <property type="entry name" value="Periplasmic binding protein-like II"/>
    <property type="match status" value="2"/>
</dbReference>
<evidence type="ECO:0000256" key="5">
    <source>
        <dbReference type="ARBA" id="ARBA00011946"/>
    </source>
</evidence>
<evidence type="ECO:0000256" key="11">
    <source>
        <dbReference type="ARBA" id="ARBA00022741"/>
    </source>
</evidence>
<evidence type="ECO:0000256" key="1">
    <source>
        <dbReference type="ARBA" id="ARBA00000915"/>
    </source>
</evidence>
<dbReference type="FunFam" id="3.40.190.10:FF:000008">
    <property type="entry name" value="ATP phosphoribosyltransferase"/>
    <property type="match status" value="1"/>
</dbReference>
<comment type="similarity">
    <text evidence="4 15">Belongs to the ATP phosphoribosyltransferase family. Short subfamily.</text>
</comment>
<dbReference type="InterPro" id="IPR018198">
    <property type="entry name" value="ATP_PRibTrfase_CS"/>
</dbReference>
<organism evidence="17 18">
    <name type="scientific">Anaerosolibacter carboniphilus</name>
    <dbReference type="NCBI Taxonomy" id="1417629"/>
    <lineage>
        <taxon>Bacteria</taxon>
        <taxon>Bacillati</taxon>
        <taxon>Bacillota</taxon>
        <taxon>Clostridia</taxon>
        <taxon>Peptostreptococcales</taxon>
        <taxon>Thermotaleaceae</taxon>
        <taxon>Anaerosolibacter</taxon>
    </lineage>
</organism>
<dbReference type="UniPathway" id="UPA00031">
    <property type="reaction ID" value="UER00006"/>
</dbReference>
<keyword evidence="13 15" id="KW-0368">Histidine biosynthesis</keyword>
<evidence type="ECO:0000256" key="8">
    <source>
        <dbReference type="ARBA" id="ARBA00022605"/>
    </source>
</evidence>
<dbReference type="EC" id="2.4.2.17" evidence="5 15"/>
<evidence type="ECO:0000256" key="14">
    <source>
        <dbReference type="ARBA" id="ARBA00024861"/>
    </source>
</evidence>
<feature type="domain" description="ATP phosphoribosyltransferase catalytic" evidence="16">
    <location>
        <begin position="54"/>
        <end position="205"/>
    </location>
</feature>
<dbReference type="GO" id="GO:0003879">
    <property type="term" value="F:ATP phosphoribosyltransferase activity"/>
    <property type="evidence" value="ECO:0007669"/>
    <property type="project" value="UniProtKB-UniRule"/>
</dbReference>
<proteinExistence type="inferred from homology"/>
<keyword evidence="7 15" id="KW-0963">Cytoplasm</keyword>
<comment type="catalytic activity">
    <reaction evidence="1 15">
        <text>1-(5-phospho-beta-D-ribosyl)-ATP + diphosphate = 5-phospho-alpha-D-ribose 1-diphosphate + ATP</text>
        <dbReference type="Rhea" id="RHEA:18473"/>
        <dbReference type="ChEBI" id="CHEBI:30616"/>
        <dbReference type="ChEBI" id="CHEBI:33019"/>
        <dbReference type="ChEBI" id="CHEBI:58017"/>
        <dbReference type="ChEBI" id="CHEBI:73183"/>
        <dbReference type="EC" id="2.4.2.17"/>
    </reaction>
</comment>
<dbReference type="EMBL" id="JACHEN010000009">
    <property type="protein sequence ID" value="MBB6215676.1"/>
    <property type="molecule type" value="Genomic_DNA"/>
</dbReference>
<evidence type="ECO:0000313" key="17">
    <source>
        <dbReference type="EMBL" id="MBB6215676.1"/>
    </source>
</evidence>
<dbReference type="Proteomes" id="UP000579281">
    <property type="component" value="Unassembled WGS sequence"/>
</dbReference>
<sequence length="213" mass="23856">MQKYINLAVAKGRLADTAVKALEGMEICFNDYSSNSRKLIHMDQKKRVRLVLVKADDVPTYVEQGAADIGIVGKDTLLESMASVYEMMDLEFGKCKFVVAALKDYVENVQRKTYVATKYVYVAKEFFKRKGKSVEIIKLNGSVELAPIMGLADMIVDIVETGTTLRENGLVIVEEICPVSARLIVNKASLKTKGDIIETMIQQLRPNQKREEV</sequence>
<dbReference type="NCBIfam" id="TIGR00070">
    <property type="entry name" value="hisG"/>
    <property type="match status" value="1"/>
</dbReference>
<dbReference type="RefSeq" id="WP_184310178.1">
    <property type="nucleotide sequence ID" value="NZ_JACHEN010000009.1"/>
</dbReference>
<comment type="subcellular location">
    <subcellularLocation>
        <location evidence="2 15">Cytoplasm</location>
    </subcellularLocation>
</comment>
<comment type="domain">
    <text evidence="15">Lacks the C-terminal regulatory region which is replaced by HisZ.</text>
</comment>
<comment type="pathway">
    <text evidence="3 15">Amino-acid biosynthesis; L-histidine biosynthesis; L-histidine from 5-phospho-alpha-D-ribose 1-diphosphate: step 1/9.</text>
</comment>
<dbReference type="GO" id="GO:0000105">
    <property type="term" value="P:L-histidine biosynthetic process"/>
    <property type="evidence" value="ECO:0007669"/>
    <property type="project" value="UniProtKB-UniRule"/>
</dbReference>
<dbReference type="PANTHER" id="PTHR21403:SF8">
    <property type="entry name" value="ATP PHOSPHORIBOSYLTRANSFERASE"/>
    <property type="match status" value="1"/>
</dbReference>
<keyword evidence="10 15" id="KW-0808">Transferase</keyword>
<dbReference type="PROSITE" id="PS01316">
    <property type="entry name" value="ATP_P_PHORIBOSYLTR"/>
    <property type="match status" value="1"/>
</dbReference>
<name>A0A841KQB3_9FIRM</name>
<dbReference type="HAMAP" id="MF_01018">
    <property type="entry name" value="HisG_Short"/>
    <property type="match status" value="1"/>
</dbReference>
<dbReference type="InterPro" id="IPR001348">
    <property type="entry name" value="ATP_PRibTrfase_HisG"/>
</dbReference>
<gene>
    <name evidence="15" type="primary">hisG</name>
    <name evidence="17" type="ORF">HNQ80_001765</name>
</gene>
<comment type="function">
    <text evidence="14 15">Catalyzes the condensation of ATP and 5-phosphoribose 1-diphosphate to form N'-(5'-phosphoribosyl)-ATP (PR-ATP). Has a crucial role in the pathway because the rate of histidine biosynthesis seems to be controlled primarily by regulation of HisG enzymatic activity.</text>
</comment>
<keyword evidence="8 15" id="KW-0028">Amino-acid biosynthesis</keyword>
<evidence type="ECO:0000256" key="7">
    <source>
        <dbReference type="ARBA" id="ARBA00022490"/>
    </source>
</evidence>
<comment type="caution">
    <text evidence="17">The sequence shown here is derived from an EMBL/GenBank/DDBJ whole genome shotgun (WGS) entry which is preliminary data.</text>
</comment>
<keyword evidence="12 15" id="KW-0067">ATP-binding</keyword>
<dbReference type="CDD" id="cd13595">
    <property type="entry name" value="PBP2_HisGs"/>
    <property type="match status" value="1"/>
</dbReference>
<evidence type="ECO:0000256" key="15">
    <source>
        <dbReference type="HAMAP-Rule" id="MF_01018"/>
    </source>
</evidence>
<dbReference type="PANTHER" id="PTHR21403">
    <property type="entry name" value="ATP PHOSPHORIBOSYLTRANSFERASE ATP-PRTASE"/>
    <property type="match status" value="1"/>
</dbReference>
<comment type="subunit">
    <text evidence="15">Heteromultimer composed of HisG and HisZ subunits.</text>
</comment>
<dbReference type="GO" id="GO:0005524">
    <property type="term" value="F:ATP binding"/>
    <property type="evidence" value="ECO:0007669"/>
    <property type="project" value="UniProtKB-KW"/>
</dbReference>
<evidence type="ECO:0000256" key="13">
    <source>
        <dbReference type="ARBA" id="ARBA00023102"/>
    </source>
</evidence>
<dbReference type="SUPFAM" id="SSF53850">
    <property type="entry name" value="Periplasmic binding protein-like II"/>
    <property type="match status" value="1"/>
</dbReference>
<evidence type="ECO:0000256" key="2">
    <source>
        <dbReference type="ARBA" id="ARBA00004496"/>
    </source>
</evidence>
<reference evidence="17 18" key="1">
    <citation type="submission" date="2020-08" db="EMBL/GenBank/DDBJ databases">
        <title>Genomic Encyclopedia of Type Strains, Phase IV (KMG-IV): sequencing the most valuable type-strain genomes for metagenomic binning, comparative biology and taxonomic classification.</title>
        <authorList>
            <person name="Goeker M."/>
        </authorList>
    </citation>
    <scope>NUCLEOTIDE SEQUENCE [LARGE SCALE GENOMIC DNA]</scope>
    <source>
        <strain evidence="17 18">DSM 103526</strain>
    </source>
</reference>
<evidence type="ECO:0000259" key="16">
    <source>
        <dbReference type="Pfam" id="PF01634"/>
    </source>
</evidence>
<keyword evidence="11 15" id="KW-0547">Nucleotide-binding</keyword>
<keyword evidence="9 15" id="KW-0328">Glycosyltransferase</keyword>
<dbReference type="InterPro" id="IPR024893">
    <property type="entry name" value="ATP_PRibTrfase_HisG_short"/>
</dbReference>
<keyword evidence="18" id="KW-1185">Reference proteome</keyword>
<dbReference type="Pfam" id="PF01634">
    <property type="entry name" value="HisG"/>
    <property type="match status" value="1"/>
</dbReference>
<dbReference type="GO" id="GO:0005737">
    <property type="term" value="C:cytoplasm"/>
    <property type="evidence" value="ECO:0007669"/>
    <property type="project" value="UniProtKB-SubCell"/>
</dbReference>
<dbReference type="AlphaFoldDB" id="A0A841KQB3"/>
<evidence type="ECO:0000256" key="3">
    <source>
        <dbReference type="ARBA" id="ARBA00004667"/>
    </source>
</evidence>
<evidence type="ECO:0000256" key="6">
    <source>
        <dbReference type="ARBA" id="ARBA00020998"/>
    </source>
</evidence>
<dbReference type="InterPro" id="IPR013820">
    <property type="entry name" value="ATP_PRibTrfase_cat"/>
</dbReference>
<evidence type="ECO:0000313" key="18">
    <source>
        <dbReference type="Proteomes" id="UP000579281"/>
    </source>
</evidence>
<evidence type="ECO:0000256" key="9">
    <source>
        <dbReference type="ARBA" id="ARBA00022676"/>
    </source>
</evidence>
<accession>A0A841KQB3</accession>
<evidence type="ECO:0000256" key="4">
    <source>
        <dbReference type="ARBA" id="ARBA00009489"/>
    </source>
</evidence>